<dbReference type="HOGENOM" id="CLU_000680_14_7_1"/>
<proteinExistence type="predicted"/>
<dbReference type="Pfam" id="PF13456">
    <property type="entry name" value="RVT_3"/>
    <property type="match status" value="1"/>
</dbReference>
<dbReference type="SUPFAM" id="SSF53098">
    <property type="entry name" value="Ribonuclease H-like"/>
    <property type="match status" value="1"/>
</dbReference>
<dbReference type="Gene3D" id="3.30.420.10">
    <property type="entry name" value="Ribonuclease H-like superfamily/Ribonuclease H"/>
    <property type="match status" value="1"/>
</dbReference>
<dbReference type="InterPro" id="IPR012337">
    <property type="entry name" value="RNaseH-like_sf"/>
</dbReference>
<dbReference type="InterPro" id="IPR052929">
    <property type="entry name" value="RNase_H-like_EbsB-rel"/>
</dbReference>
<dbReference type="PANTHER" id="PTHR47074">
    <property type="entry name" value="BNAC02G40300D PROTEIN"/>
    <property type="match status" value="1"/>
</dbReference>
<dbReference type="AlphaFoldDB" id="A2Z7L5"/>
<dbReference type="InterPro" id="IPR036397">
    <property type="entry name" value="RNaseH_sf"/>
</dbReference>
<dbReference type="Gramene" id="BGIOSGA031875-TA">
    <property type="protein sequence ID" value="BGIOSGA031875-PA"/>
    <property type="gene ID" value="BGIOSGA031875"/>
</dbReference>
<dbReference type="InterPro" id="IPR044730">
    <property type="entry name" value="RNase_H-like_dom_plant"/>
</dbReference>
<gene>
    <name evidence="2" type="ORF">OsI_33695</name>
</gene>
<dbReference type="GO" id="GO:0003676">
    <property type="term" value="F:nucleic acid binding"/>
    <property type="evidence" value="ECO:0007669"/>
    <property type="project" value="InterPro"/>
</dbReference>
<evidence type="ECO:0000313" key="2">
    <source>
        <dbReference type="EMBL" id="EAY78599.1"/>
    </source>
</evidence>
<protein>
    <recommendedName>
        <fullName evidence="1">RNase H type-1 domain-containing protein</fullName>
    </recommendedName>
</protein>
<feature type="domain" description="RNase H type-1" evidence="1">
    <location>
        <begin position="30"/>
        <end position="151"/>
    </location>
</feature>
<dbReference type="InterPro" id="IPR002156">
    <property type="entry name" value="RNaseH_domain"/>
</dbReference>
<dbReference type="OMA" id="HTEAEAC"/>
<keyword evidence="3" id="KW-1185">Reference proteome</keyword>
<dbReference type="GO" id="GO:0004523">
    <property type="term" value="F:RNA-DNA hybrid ribonuclease activity"/>
    <property type="evidence" value="ECO:0007669"/>
    <property type="project" value="InterPro"/>
</dbReference>
<reference evidence="2 3" key="1">
    <citation type="journal article" date="2005" name="PLoS Biol.">
        <title>The genomes of Oryza sativa: a history of duplications.</title>
        <authorList>
            <person name="Yu J."/>
            <person name="Wang J."/>
            <person name="Lin W."/>
            <person name="Li S."/>
            <person name="Li H."/>
            <person name="Zhou J."/>
            <person name="Ni P."/>
            <person name="Dong W."/>
            <person name="Hu S."/>
            <person name="Zeng C."/>
            <person name="Zhang J."/>
            <person name="Zhang Y."/>
            <person name="Li R."/>
            <person name="Xu Z."/>
            <person name="Li S."/>
            <person name="Li X."/>
            <person name="Zheng H."/>
            <person name="Cong L."/>
            <person name="Lin L."/>
            <person name="Yin J."/>
            <person name="Geng J."/>
            <person name="Li G."/>
            <person name="Shi J."/>
            <person name="Liu J."/>
            <person name="Lv H."/>
            <person name="Li J."/>
            <person name="Wang J."/>
            <person name="Deng Y."/>
            <person name="Ran L."/>
            <person name="Shi X."/>
            <person name="Wang X."/>
            <person name="Wu Q."/>
            <person name="Li C."/>
            <person name="Ren X."/>
            <person name="Wang J."/>
            <person name="Wang X."/>
            <person name="Li D."/>
            <person name="Liu D."/>
            <person name="Zhang X."/>
            <person name="Ji Z."/>
            <person name="Zhao W."/>
            <person name="Sun Y."/>
            <person name="Zhang Z."/>
            <person name="Bao J."/>
            <person name="Han Y."/>
            <person name="Dong L."/>
            <person name="Ji J."/>
            <person name="Chen P."/>
            <person name="Wu S."/>
            <person name="Liu J."/>
            <person name="Xiao Y."/>
            <person name="Bu D."/>
            <person name="Tan J."/>
            <person name="Yang L."/>
            <person name="Ye C."/>
            <person name="Zhang J."/>
            <person name="Xu J."/>
            <person name="Zhou Y."/>
            <person name="Yu Y."/>
            <person name="Zhang B."/>
            <person name="Zhuang S."/>
            <person name="Wei H."/>
            <person name="Liu B."/>
            <person name="Lei M."/>
            <person name="Yu H."/>
            <person name="Li Y."/>
            <person name="Xu H."/>
            <person name="Wei S."/>
            <person name="He X."/>
            <person name="Fang L."/>
            <person name="Zhang Z."/>
            <person name="Zhang Y."/>
            <person name="Huang X."/>
            <person name="Su Z."/>
            <person name="Tong W."/>
            <person name="Li J."/>
            <person name="Tong Z."/>
            <person name="Li S."/>
            <person name="Ye J."/>
            <person name="Wang L."/>
            <person name="Fang L."/>
            <person name="Lei T."/>
            <person name="Chen C."/>
            <person name="Chen H."/>
            <person name="Xu Z."/>
            <person name="Li H."/>
            <person name="Huang H."/>
            <person name="Zhang F."/>
            <person name="Xu H."/>
            <person name="Li N."/>
            <person name="Zhao C."/>
            <person name="Li S."/>
            <person name="Dong L."/>
            <person name="Huang Y."/>
            <person name="Li L."/>
            <person name="Xi Y."/>
            <person name="Qi Q."/>
            <person name="Li W."/>
            <person name="Zhang B."/>
            <person name="Hu W."/>
            <person name="Zhang Y."/>
            <person name="Tian X."/>
            <person name="Jiao Y."/>
            <person name="Liang X."/>
            <person name="Jin J."/>
            <person name="Gao L."/>
            <person name="Zheng W."/>
            <person name="Hao B."/>
            <person name="Liu S."/>
            <person name="Wang W."/>
            <person name="Yuan L."/>
            <person name="Cao M."/>
            <person name="McDermott J."/>
            <person name="Samudrala R."/>
            <person name="Wang J."/>
            <person name="Wong G.K."/>
            <person name="Yang H."/>
        </authorList>
    </citation>
    <scope>NUCLEOTIDE SEQUENCE [LARGE SCALE GENOMIC DNA]</scope>
    <source>
        <strain evidence="3">cv. 93-11</strain>
    </source>
</reference>
<evidence type="ECO:0000313" key="3">
    <source>
        <dbReference type="Proteomes" id="UP000007015"/>
    </source>
</evidence>
<name>A2Z7L5_ORYSI</name>
<evidence type="ECO:0000259" key="1">
    <source>
        <dbReference type="Pfam" id="PF13456"/>
    </source>
</evidence>
<sequence length="184" mass="20375">MDRMNKEFLTRNEKVLQRWRKPEMEVLKINVDGAYNSHLGSGGWRYVTRDYTGLVIESGAGKLVHLMDAFHAEVLALRAGVEAAARRGMMRVQFETDSLTLVQGLRSNVYRLAATGGLCVDILQRCVNSFNVFSFHYCPRNCNRVAHALAALGCNSSQTTDVSWDGSPPDVEDLVAGDLAEPVV</sequence>
<dbReference type="PANTHER" id="PTHR47074:SF70">
    <property type="entry name" value="OS07G0513450 PROTEIN"/>
    <property type="match status" value="1"/>
</dbReference>
<dbReference type="CDD" id="cd06222">
    <property type="entry name" value="RNase_H_like"/>
    <property type="match status" value="1"/>
</dbReference>
<organism evidence="2 3">
    <name type="scientific">Oryza sativa subsp. indica</name>
    <name type="common">Rice</name>
    <dbReference type="NCBI Taxonomy" id="39946"/>
    <lineage>
        <taxon>Eukaryota</taxon>
        <taxon>Viridiplantae</taxon>
        <taxon>Streptophyta</taxon>
        <taxon>Embryophyta</taxon>
        <taxon>Tracheophyta</taxon>
        <taxon>Spermatophyta</taxon>
        <taxon>Magnoliopsida</taxon>
        <taxon>Liliopsida</taxon>
        <taxon>Poales</taxon>
        <taxon>Poaceae</taxon>
        <taxon>BOP clade</taxon>
        <taxon>Oryzoideae</taxon>
        <taxon>Oryzeae</taxon>
        <taxon>Oryzinae</taxon>
        <taxon>Oryza</taxon>
        <taxon>Oryza sativa</taxon>
    </lineage>
</organism>
<dbReference type="EMBL" id="CM000135">
    <property type="protein sequence ID" value="EAY78599.1"/>
    <property type="molecule type" value="Genomic_DNA"/>
</dbReference>
<dbReference type="STRING" id="39946.A2Z7L5"/>
<dbReference type="Proteomes" id="UP000007015">
    <property type="component" value="Chromosome 10"/>
</dbReference>
<accession>A2Z7L5</accession>